<gene>
    <name evidence="1" type="ORF">VO64_1753</name>
</gene>
<reference evidence="1 2" key="1">
    <citation type="journal article" date="2015" name="Genome Announc.">
        <title>Complete Genome Sequence of Biocontrol Strain Pseudomonas fluorescens LBUM223.</title>
        <authorList>
            <person name="Roquigny R."/>
            <person name="Arseneault T."/>
            <person name="Gadkar V.J."/>
            <person name="Novinscak A."/>
            <person name="Joly D.L."/>
            <person name="Filion M."/>
        </authorList>
    </citation>
    <scope>NUCLEOTIDE SEQUENCE [LARGE SCALE GENOMIC DNA]</scope>
    <source>
        <strain evidence="1 2">LBUM223</strain>
    </source>
</reference>
<dbReference type="EMBL" id="CP011117">
    <property type="protein sequence ID" value="AKA82299.1"/>
    <property type="molecule type" value="Genomic_DNA"/>
</dbReference>
<protein>
    <submittedName>
        <fullName evidence="1">Uncharacterized protein</fullName>
    </submittedName>
</protein>
<sequence>MPNAIAVLKPKYFHGGDRLKTPAAEVASHLKWVHYRITINVPPRLLFTAPVQLWIPMLHERQQ</sequence>
<evidence type="ECO:0000313" key="1">
    <source>
        <dbReference type="EMBL" id="AKA82299.1"/>
    </source>
</evidence>
<dbReference type="AlphaFoldDB" id="A0AAU8TP41"/>
<accession>A0AAU8TP41</accession>
<evidence type="ECO:0000313" key="2">
    <source>
        <dbReference type="Proteomes" id="UP000033099"/>
    </source>
</evidence>
<dbReference type="KEGG" id="pfb:VO64_1753"/>
<name>A0AAU8TP41_9PSED</name>
<dbReference type="Proteomes" id="UP000033099">
    <property type="component" value="Chromosome"/>
</dbReference>
<proteinExistence type="predicted"/>
<organism evidence="1 2">
    <name type="scientific">Pseudomonas synxantha</name>
    <dbReference type="NCBI Taxonomy" id="47883"/>
    <lineage>
        <taxon>Bacteria</taxon>
        <taxon>Pseudomonadati</taxon>
        <taxon>Pseudomonadota</taxon>
        <taxon>Gammaproteobacteria</taxon>
        <taxon>Pseudomonadales</taxon>
        <taxon>Pseudomonadaceae</taxon>
        <taxon>Pseudomonas</taxon>
    </lineage>
</organism>